<organism evidence="2 3">
    <name type="scientific">Tritrichomonas musculus</name>
    <dbReference type="NCBI Taxonomy" id="1915356"/>
    <lineage>
        <taxon>Eukaryota</taxon>
        <taxon>Metamonada</taxon>
        <taxon>Parabasalia</taxon>
        <taxon>Tritrichomonadida</taxon>
        <taxon>Tritrichomonadidae</taxon>
        <taxon>Tritrichomonas</taxon>
    </lineage>
</organism>
<gene>
    <name evidence="2" type="ORF">M9Y10_034620</name>
</gene>
<accession>A0ABR2KGK5</accession>
<comment type="caution">
    <text evidence="2">The sequence shown here is derived from an EMBL/GenBank/DDBJ whole genome shotgun (WGS) entry which is preliminary data.</text>
</comment>
<dbReference type="EMBL" id="JAPFFF010000005">
    <property type="protein sequence ID" value="KAK8889866.1"/>
    <property type="molecule type" value="Genomic_DNA"/>
</dbReference>
<evidence type="ECO:0000256" key="1">
    <source>
        <dbReference type="SAM" id="Coils"/>
    </source>
</evidence>
<dbReference type="SUPFAM" id="SSF103657">
    <property type="entry name" value="BAR/IMD domain-like"/>
    <property type="match status" value="1"/>
</dbReference>
<evidence type="ECO:0000313" key="3">
    <source>
        <dbReference type="Proteomes" id="UP001470230"/>
    </source>
</evidence>
<name>A0ABR2KGK5_9EUKA</name>
<keyword evidence="1" id="KW-0175">Coiled coil</keyword>
<dbReference type="Gene3D" id="1.20.1270.60">
    <property type="entry name" value="Arfaptin homology (AH) domain/BAR domain"/>
    <property type="match status" value="1"/>
</dbReference>
<dbReference type="InterPro" id="IPR027267">
    <property type="entry name" value="AH/BAR_dom_sf"/>
</dbReference>
<protein>
    <recommendedName>
        <fullName evidence="4">SH3 domain-containing protein</fullName>
    </recommendedName>
</protein>
<evidence type="ECO:0008006" key="4">
    <source>
        <dbReference type="Google" id="ProtNLM"/>
    </source>
</evidence>
<evidence type="ECO:0000313" key="2">
    <source>
        <dbReference type="EMBL" id="KAK8889866.1"/>
    </source>
</evidence>
<reference evidence="2 3" key="1">
    <citation type="submission" date="2024-04" db="EMBL/GenBank/DDBJ databases">
        <title>Tritrichomonas musculus Genome.</title>
        <authorList>
            <person name="Alves-Ferreira E."/>
            <person name="Grigg M."/>
            <person name="Lorenzi H."/>
            <person name="Galac M."/>
        </authorList>
    </citation>
    <scope>NUCLEOTIDE SEQUENCE [LARGE SCALE GENOMIC DNA]</scope>
    <source>
        <strain evidence="2 3">EAF2021</strain>
    </source>
</reference>
<proteinExistence type="predicted"/>
<feature type="coiled-coil region" evidence="1">
    <location>
        <begin position="105"/>
        <end position="132"/>
    </location>
</feature>
<keyword evidence="3" id="KW-1185">Reference proteome</keyword>
<sequence length="318" mass="37180">MTSFQTLLCKIPKNIDTKQIFVELSFVSDFLNRYRKYLNYTYEFICSIEKSYRSAAMSLESMSEKCAAITHDLPESNIFNSFANSHRNRAKDLLLRANKLYELHKVQFKRLLDNFESRKKTFENKLSNLKQLVQPALNDIYKSLNGYDKYFTKLQQSVTPQQTPSNQQQFQKALNKLDEKLSRTQTNYNYFHTKFAEYCSERDIIFGEIDKIIAETSEELEKIIQQAVVIDKGFIDPVDFNQPKVEVDISSCWVEVKDETPKNDKFAVTLLSNTFCGNTKLNVNDTFIVVEAKGDYWVIEDYNHNKYEVPSDNLKVKL</sequence>
<dbReference type="Proteomes" id="UP001470230">
    <property type="component" value="Unassembled WGS sequence"/>
</dbReference>